<feature type="signal peptide" evidence="7">
    <location>
        <begin position="1"/>
        <end position="20"/>
    </location>
</feature>
<proteinExistence type="predicted"/>
<name>A0ABR9X416_9RHOB</name>
<keyword evidence="2 6" id="KW-0349">Heme</keyword>
<evidence type="ECO:0000256" key="1">
    <source>
        <dbReference type="ARBA" id="ARBA00004196"/>
    </source>
</evidence>
<evidence type="ECO:0000256" key="4">
    <source>
        <dbReference type="ARBA" id="ARBA00023002"/>
    </source>
</evidence>
<evidence type="ECO:0000256" key="3">
    <source>
        <dbReference type="ARBA" id="ARBA00022723"/>
    </source>
</evidence>
<comment type="subcellular location">
    <subcellularLocation>
        <location evidence="1">Cell envelope</location>
    </subcellularLocation>
</comment>
<dbReference type="InterPro" id="IPR004852">
    <property type="entry name" value="Di-haem_cyt_c_peroxidsae"/>
</dbReference>
<dbReference type="InterPro" id="IPR036909">
    <property type="entry name" value="Cyt_c-like_dom_sf"/>
</dbReference>
<keyword evidence="3 6" id="KW-0479">Metal-binding</keyword>
<organism evidence="9 10">
    <name type="scientific">Salipiger mangrovisoli</name>
    <dbReference type="NCBI Taxonomy" id="2865933"/>
    <lineage>
        <taxon>Bacteria</taxon>
        <taxon>Pseudomonadati</taxon>
        <taxon>Pseudomonadota</taxon>
        <taxon>Alphaproteobacteria</taxon>
        <taxon>Rhodobacterales</taxon>
        <taxon>Roseobacteraceae</taxon>
        <taxon>Salipiger</taxon>
    </lineage>
</organism>
<keyword evidence="4" id="KW-0560">Oxidoreductase</keyword>
<gene>
    <name evidence="9" type="ORF">IQ782_15465</name>
</gene>
<dbReference type="PROSITE" id="PS51007">
    <property type="entry name" value="CYTC"/>
    <property type="match status" value="2"/>
</dbReference>
<dbReference type="Proteomes" id="UP000607796">
    <property type="component" value="Unassembled WGS sequence"/>
</dbReference>
<evidence type="ECO:0000256" key="6">
    <source>
        <dbReference type="PROSITE-ProRule" id="PRU00433"/>
    </source>
</evidence>
<evidence type="ECO:0000313" key="10">
    <source>
        <dbReference type="Proteomes" id="UP000607796"/>
    </source>
</evidence>
<evidence type="ECO:0000256" key="2">
    <source>
        <dbReference type="ARBA" id="ARBA00022617"/>
    </source>
</evidence>
<evidence type="ECO:0000259" key="8">
    <source>
        <dbReference type="PROSITE" id="PS51007"/>
    </source>
</evidence>
<evidence type="ECO:0000256" key="7">
    <source>
        <dbReference type="SAM" id="SignalP"/>
    </source>
</evidence>
<keyword evidence="9" id="KW-0575">Peroxidase</keyword>
<keyword evidence="7" id="KW-0732">Signal</keyword>
<dbReference type="InterPro" id="IPR051395">
    <property type="entry name" value="Cytochrome_c_Peroxidase/MauG"/>
</dbReference>
<dbReference type="RefSeq" id="WP_194135555.1">
    <property type="nucleotide sequence ID" value="NZ_JADFFK010000011.1"/>
</dbReference>
<feature type="chain" id="PRO_5045990765" evidence="7">
    <location>
        <begin position="21"/>
        <end position="442"/>
    </location>
</feature>
<dbReference type="SUPFAM" id="SSF46626">
    <property type="entry name" value="Cytochrome c"/>
    <property type="match status" value="2"/>
</dbReference>
<dbReference type="Pfam" id="PF03150">
    <property type="entry name" value="CCP_MauG"/>
    <property type="match status" value="1"/>
</dbReference>
<accession>A0ABR9X416</accession>
<dbReference type="Gene3D" id="1.10.760.10">
    <property type="entry name" value="Cytochrome c-like domain"/>
    <property type="match status" value="2"/>
</dbReference>
<dbReference type="PANTHER" id="PTHR30600">
    <property type="entry name" value="CYTOCHROME C PEROXIDASE-RELATED"/>
    <property type="match status" value="1"/>
</dbReference>
<feature type="domain" description="Cytochrome c" evidence="8">
    <location>
        <begin position="258"/>
        <end position="419"/>
    </location>
</feature>
<feature type="domain" description="Cytochrome c" evidence="8">
    <location>
        <begin position="40"/>
        <end position="210"/>
    </location>
</feature>
<dbReference type="EMBL" id="JADFFK010000011">
    <property type="protein sequence ID" value="MBE9638251.1"/>
    <property type="molecule type" value="Genomic_DNA"/>
</dbReference>
<dbReference type="InterPro" id="IPR009056">
    <property type="entry name" value="Cyt_c-like_dom"/>
</dbReference>
<protein>
    <submittedName>
        <fullName evidence="9">Cytochrome-c peroxidase</fullName>
    </submittedName>
</protein>
<keyword evidence="10" id="KW-1185">Reference proteome</keyword>
<dbReference type="GO" id="GO:0004601">
    <property type="term" value="F:peroxidase activity"/>
    <property type="evidence" value="ECO:0007669"/>
    <property type="project" value="UniProtKB-KW"/>
</dbReference>
<sequence>MRKMGMALVGLTLLAGPGAAAELRLPRAVGDADYIETTAEEVALGQLLFYDRILSGNRNIACATCHHPRFATSDGLSLGLGEGGVGLGPDRHATADDTPEQRIPRNATALFNLGAHEFTVLFHDGRIEADPSRPGGLRTPMAEDMERGFSGVLSAQTMFPVLSPDEMAGHYSESDVSKAVRSGRITGAGGAWDLISQRVAAIPDYAARFEAVYPHVGAGAPIHFTDISNAIAAFVAFEWRSDASPFDAALRGETPLAGTAADGAVLFYGTAGCAECHSGPFLTDHDFHAMGAPQLGPGKAERFERHARDDGRMRVTGREADRFAFRTPSLRNVAKTGPWGHAGGHDDLTAFLADHAARAGGLGRYARHVVLPDLPETKPDWAVMDDPQEVQALVAAAGPGVTLSSGEVAALLAFLETLTDPVALAGRLGVPQTVPSGLPVDR</sequence>
<reference evidence="9 10" key="1">
    <citation type="journal article" date="2021" name="Int. J. Syst. Evol. Microbiol.">
        <title>Salipiger mangrovisoli sp. nov., isolated from mangrove soil and the proposal for the reclassification of Paraphaeobacter pallidus as Salipiger pallidus comb. nov.</title>
        <authorList>
            <person name="Du J."/>
            <person name="Liu Y."/>
            <person name="Pei T."/>
            <person name="Deng M.R."/>
            <person name="Zhu H."/>
        </authorList>
    </citation>
    <scope>NUCLEOTIDE SEQUENCE [LARGE SCALE GENOMIC DNA]</scope>
    <source>
        <strain evidence="9 10">6D45A</strain>
    </source>
</reference>
<evidence type="ECO:0000313" key="9">
    <source>
        <dbReference type="EMBL" id="MBE9638251.1"/>
    </source>
</evidence>
<keyword evidence="5 6" id="KW-0408">Iron</keyword>
<comment type="caution">
    <text evidence="9">The sequence shown here is derived from an EMBL/GenBank/DDBJ whole genome shotgun (WGS) entry which is preliminary data.</text>
</comment>
<evidence type="ECO:0000256" key="5">
    <source>
        <dbReference type="ARBA" id="ARBA00023004"/>
    </source>
</evidence>